<keyword evidence="1" id="KW-1133">Transmembrane helix</keyword>
<gene>
    <name evidence="2" type="ordered locus">Dde_3232</name>
</gene>
<keyword evidence="1" id="KW-0472">Membrane</keyword>
<dbReference type="HOGENOM" id="CLU_1545128_0_0_7"/>
<sequence>MFGKNSSDVFPAAINVLDTDPDADSIRQEYEYMLSVLETGAEVWKSLQGQFAVLNQRTQSVFAIGALLISVTGFSGHRMVAAGVLSGIPLIIGLLFVLASLGTALFGVTRLHWISAMRRGTRAESMRLVIAMRNRKTLLFLRSLKCMLIGMVWYVCAVINYLYQASAGTMPLL</sequence>
<dbReference type="STRING" id="207559.Dde_3232"/>
<feature type="transmembrane region" description="Helical" evidence="1">
    <location>
        <begin position="139"/>
        <end position="163"/>
    </location>
</feature>
<feature type="transmembrane region" description="Helical" evidence="1">
    <location>
        <begin position="87"/>
        <end position="109"/>
    </location>
</feature>
<evidence type="ECO:0000313" key="3">
    <source>
        <dbReference type="Proteomes" id="UP000002710"/>
    </source>
</evidence>
<dbReference type="Proteomes" id="UP000002710">
    <property type="component" value="Chromosome"/>
</dbReference>
<protein>
    <submittedName>
        <fullName evidence="2">Uncharacterized protein</fullName>
    </submittedName>
</protein>
<dbReference type="AlphaFoldDB" id="Q30WC0"/>
<dbReference type="RefSeq" id="WP_011368977.1">
    <property type="nucleotide sequence ID" value="NC_007519.1"/>
</dbReference>
<keyword evidence="3" id="KW-1185">Reference proteome</keyword>
<dbReference type="KEGG" id="dde:Dde_3232"/>
<accession>Q30WC0</accession>
<evidence type="ECO:0000256" key="1">
    <source>
        <dbReference type="SAM" id="Phobius"/>
    </source>
</evidence>
<dbReference type="EMBL" id="CP000112">
    <property type="protein sequence ID" value="ABB40026.1"/>
    <property type="molecule type" value="Genomic_DNA"/>
</dbReference>
<organism evidence="2 3">
    <name type="scientific">Oleidesulfovibrio alaskensis (strain ATCC BAA-1058 / DSM 17464 / G20)</name>
    <name type="common">Desulfovibrio alaskensis</name>
    <dbReference type="NCBI Taxonomy" id="207559"/>
    <lineage>
        <taxon>Bacteria</taxon>
        <taxon>Pseudomonadati</taxon>
        <taxon>Thermodesulfobacteriota</taxon>
        <taxon>Desulfovibrionia</taxon>
        <taxon>Desulfovibrionales</taxon>
        <taxon>Desulfovibrionaceae</taxon>
        <taxon>Oleidesulfovibrio</taxon>
    </lineage>
</organism>
<dbReference type="eggNOG" id="ENOG5031CGH">
    <property type="taxonomic scope" value="Bacteria"/>
</dbReference>
<proteinExistence type="predicted"/>
<feature type="transmembrane region" description="Helical" evidence="1">
    <location>
        <begin position="61"/>
        <end position="81"/>
    </location>
</feature>
<keyword evidence="1" id="KW-0812">Transmembrane</keyword>
<reference evidence="2 3" key="1">
    <citation type="journal article" date="2011" name="J. Bacteriol.">
        <title>Complete genome sequence and updated annotation of Desulfovibrio alaskensis G20.</title>
        <authorList>
            <person name="Hauser L.J."/>
            <person name="Land M.L."/>
            <person name="Brown S.D."/>
            <person name="Larimer F."/>
            <person name="Keller K.L."/>
            <person name="Rapp-Giles B.J."/>
            <person name="Price M.N."/>
            <person name="Lin M."/>
            <person name="Bruce D.C."/>
            <person name="Detter J.C."/>
            <person name="Tapia R."/>
            <person name="Han C.S."/>
            <person name="Goodwin L.A."/>
            <person name="Cheng J.F."/>
            <person name="Pitluck S."/>
            <person name="Copeland A."/>
            <person name="Lucas S."/>
            <person name="Nolan M."/>
            <person name="Lapidus A.L."/>
            <person name="Palumbo A.V."/>
            <person name="Wall J.D."/>
        </authorList>
    </citation>
    <scope>NUCLEOTIDE SEQUENCE [LARGE SCALE GENOMIC DNA]</scope>
    <source>
        <strain evidence="3">ATCC BAA 1058 / DSM 17464 / G20</strain>
    </source>
</reference>
<evidence type="ECO:0000313" key="2">
    <source>
        <dbReference type="EMBL" id="ABB40026.1"/>
    </source>
</evidence>
<name>Q30WC0_OLEA2</name>